<dbReference type="EMBL" id="BGPR01010285">
    <property type="protein sequence ID" value="GBN45328.1"/>
    <property type="molecule type" value="Genomic_DNA"/>
</dbReference>
<dbReference type="Proteomes" id="UP000499080">
    <property type="component" value="Unassembled WGS sequence"/>
</dbReference>
<name>A0A4Y2P0D6_ARAVE</name>
<organism evidence="2 3">
    <name type="scientific">Araneus ventricosus</name>
    <name type="common">Orbweaver spider</name>
    <name type="synonym">Epeira ventricosa</name>
    <dbReference type="NCBI Taxonomy" id="182803"/>
    <lineage>
        <taxon>Eukaryota</taxon>
        <taxon>Metazoa</taxon>
        <taxon>Ecdysozoa</taxon>
        <taxon>Arthropoda</taxon>
        <taxon>Chelicerata</taxon>
        <taxon>Arachnida</taxon>
        <taxon>Araneae</taxon>
        <taxon>Araneomorphae</taxon>
        <taxon>Entelegynae</taxon>
        <taxon>Araneoidea</taxon>
        <taxon>Araneidae</taxon>
        <taxon>Araneus</taxon>
    </lineage>
</organism>
<evidence type="ECO:0000256" key="1">
    <source>
        <dbReference type="SAM" id="MobiDB-lite"/>
    </source>
</evidence>
<keyword evidence="3" id="KW-1185">Reference proteome</keyword>
<protein>
    <submittedName>
        <fullName evidence="2">Uncharacterized protein</fullName>
    </submittedName>
</protein>
<evidence type="ECO:0000313" key="3">
    <source>
        <dbReference type="Proteomes" id="UP000499080"/>
    </source>
</evidence>
<sequence length="136" mass="15195">MKGLPFISPTTRSEEKRGNGADESIPQINYSLRAYSAKGWLTIYGTRPESRTASQAESCLQNSRSREFNLESNLFESEKRSISFFRPEFQLKNTFDPALRGVAERFSLDDLSGDETVSPTTNLCSLSRSIIGKATT</sequence>
<proteinExistence type="predicted"/>
<reference evidence="2 3" key="1">
    <citation type="journal article" date="2019" name="Sci. Rep.">
        <title>Orb-weaving spider Araneus ventricosus genome elucidates the spidroin gene catalogue.</title>
        <authorList>
            <person name="Kono N."/>
            <person name="Nakamura H."/>
            <person name="Ohtoshi R."/>
            <person name="Moran D.A.P."/>
            <person name="Shinohara A."/>
            <person name="Yoshida Y."/>
            <person name="Fujiwara M."/>
            <person name="Mori M."/>
            <person name="Tomita M."/>
            <person name="Arakawa K."/>
        </authorList>
    </citation>
    <scope>NUCLEOTIDE SEQUENCE [LARGE SCALE GENOMIC DNA]</scope>
</reference>
<dbReference type="AlphaFoldDB" id="A0A4Y2P0D6"/>
<comment type="caution">
    <text evidence="2">The sequence shown here is derived from an EMBL/GenBank/DDBJ whole genome shotgun (WGS) entry which is preliminary data.</text>
</comment>
<accession>A0A4Y2P0D6</accession>
<gene>
    <name evidence="2" type="ORF">AVEN_182285_1</name>
</gene>
<feature type="region of interest" description="Disordered" evidence="1">
    <location>
        <begin position="1"/>
        <end position="23"/>
    </location>
</feature>
<evidence type="ECO:0000313" key="2">
    <source>
        <dbReference type="EMBL" id="GBN45328.1"/>
    </source>
</evidence>